<accession>A0A914CI10</accession>
<keyword evidence="2" id="KW-1185">Reference proteome</keyword>
<protein>
    <submittedName>
        <fullName evidence="3">Small EDRK-rich factor-like N-terminal domain-containing protein</fullName>
    </submittedName>
</protein>
<dbReference type="AlphaFoldDB" id="A0A914CI10"/>
<sequence>MITGFERPEKAQSAKSNGIKGNRDVQKSSKNHEQAQKEGVDQKSRRDKDSKQGKKLVTTPASGEQENILRK</sequence>
<organism evidence="2 3">
    <name type="scientific">Acrobeloides nanus</name>
    <dbReference type="NCBI Taxonomy" id="290746"/>
    <lineage>
        <taxon>Eukaryota</taxon>
        <taxon>Metazoa</taxon>
        <taxon>Ecdysozoa</taxon>
        <taxon>Nematoda</taxon>
        <taxon>Chromadorea</taxon>
        <taxon>Rhabditida</taxon>
        <taxon>Tylenchina</taxon>
        <taxon>Cephalobomorpha</taxon>
        <taxon>Cephaloboidea</taxon>
        <taxon>Cephalobidae</taxon>
        <taxon>Acrobeloides</taxon>
    </lineage>
</organism>
<evidence type="ECO:0000313" key="3">
    <source>
        <dbReference type="WBParaSite" id="ACRNAN_scaffold10581.g25729.t1"/>
    </source>
</evidence>
<evidence type="ECO:0000256" key="1">
    <source>
        <dbReference type="SAM" id="MobiDB-lite"/>
    </source>
</evidence>
<dbReference type="WBParaSite" id="ACRNAN_scaffold10581.g25729.t1">
    <property type="protein sequence ID" value="ACRNAN_scaffold10581.g25729.t1"/>
    <property type="gene ID" value="ACRNAN_scaffold10581.g25729"/>
</dbReference>
<name>A0A914CI10_9BILA</name>
<evidence type="ECO:0000313" key="2">
    <source>
        <dbReference type="Proteomes" id="UP000887540"/>
    </source>
</evidence>
<reference evidence="3" key="1">
    <citation type="submission" date="2022-11" db="UniProtKB">
        <authorList>
            <consortium name="WormBaseParasite"/>
        </authorList>
    </citation>
    <scope>IDENTIFICATION</scope>
</reference>
<feature type="compositionally biased region" description="Basic and acidic residues" evidence="1">
    <location>
        <begin position="1"/>
        <end position="12"/>
    </location>
</feature>
<feature type="region of interest" description="Disordered" evidence="1">
    <location>
        <begin position="1"/>
        <end position="71"/>
    </location>
</feature>
<proteinExistence type="predicted"/>
<feature type="compositionally biased region" description="Basic and acidic residues" evidence="1">
    <location>
        <begin position="21"/>
        <end position="52"/>
    </location>
</feature>
<dbReference type="Proteomes" id="UP000887540">
    <property type="component" value="Unplaced"/>
</dbReference>